<evidence type="ECO:0000313" key="3">
    <source>
        <dbReference type="Proteomes" id="UP000241848"/>
    </source>
</evidence>
<dbReference type="AlphaFoldDB" id="A0A2T2WFF9"/>
<gene>
    <name evidence="2" type="ORF">C7B45_12755</name>
</gene>
<reference evidence="2 3" key="1">
    <citation type="journal article" date="2014" name="BMC Genomics">
        <title>Comparison of environmental and isolate Sulfobacillus genomes reveals diverse carbon, sulfur, nitrogen, and hydrogen metabolisms.</title>
        <authorList>
            <person name="Justice N.B."/>
            <person name="Norman A."/>
            <person name="Brown C.T."/>
            <person name="Singh A."/>
            <person name="Thomas B.C."/>
            <person name="Banfield J.F."/>
        </authorList>
    </citation>
    <scope>NUCLEOTIDE SEQUENCE [LARGE SCALE GENOMIC DNA]</scope>
    <source>
        <strain evidence="2">AMDSBA3</strain>
    </source>
</reference>
<dbReference type="InterPro" id="IPR003830">
    <property type="entry name" value="ComA_synth"/>
</dbReference>
<organism evidence="2 3">
    <name type="scientific">Sulfobacillus acidophilus</name>
    <dbReference type="NCBI Taxonomy" id="53633"/>
    <lineage>
        <taxon>Bacteria</taxon>
        <taxon>Bacillati</taxon>
        <taxon>Bacillota</taxon>
        <taxon>Clostridia</taxon>
        <taxon>Eubacteriales</taxon>
        <taxon>Clostridiales Family XVII. Incertae Sedis</taxon>
        <taxon>Sulfobacillus</taxon>
    </lineage>
</organism>
<dbReference type="EMBL" id="PXYV01000046">
    <property type="protein sequence ID" value="PSR20960.1"/>
    <property type="molecule type" value="Genomic_DNA"/>
</dbReference>
<accession>A0A2T2WFF9</accession>
<dbReference type="Pfam" id="PF02679">
    <property type="entry name" value="ComA"/>
    <property type="match status" value="1"/>
</dbReference>
<dbReference type="InterPro" id="IPR013785">
    <property type="entry name" value="Aldolase_TIM"/>
</dbReference>
<evidence type="ECO:0000313" key="2">
    <source>
        <dbReference type="EMBL" id="PSR20960.1"/>
    </source>
</evidence>
<evidence type="ECO:0000256" key="1">
    <source>
        <dbReference type="ARBA" id="ARBA00010424"/>
    </source>
</evidence>
<name>A0A2T2WFF9_9FIRM</name>
<proteinExistence type="inferred from homology"/>
<sequence length="268" mass="29698">MNINGLTVSDRHSKPRTQGLTWCIDDGMPLHAFSDTIASFHRLIDGVKFGWGTALVTDCLRDKMAVCRQYDVEYCFGGTLVEAYWMQNRMEDFIRLVRASQCPVVEVSDGTVHLPLAERRRLIRELKAYARVFSEVGSKSPEASATWTAQHWIEQIKRDHRSGADLIILETRESGTAGLCQPNGAIRSDVSEGILASTLDPSYLMFEAPTKALQTYWILQLGATVNLSNIPLTAVVNLETLRLGLRSDTFSLLLAASAILPSAIMASH</sequence>
<comment type="caution">
    <text evidence="2">The sequence shown here is derived from an EMBL/GenBank/DDBJ whole genome shotgun (WGS) entry which is preliminary data.</text>
</comment>
<dbReference type="Gene3D" id="3.20.20.70">
    <property type="entry name" value="Aldolase class I"/>
    <property type="match status" value="1"/>
</dbReference>
<dbReference type="InterPro" id="IPR036112">
    <property type="entry name" value="ComA_synth_sf"/>
</dbReference>
<protein>
    <submittedName>
        <fullName evidence="2">Phosphosulfolactate synthase</fullName>
    </submittedName>
</protein>
<dbReference type="SUPFAM" id="SSF102110">
    <property type="entry name" value="(2r)-phospho-3-sulfolactate synthase ComA"/>
    <property type="match status" value="1"/>
</dbReference>
<comment type="similarity">
    <text evidence="1">Belongs to the phosphosulfolactate synthase family.</text>
</comment>
<dbReference type="Proteomes" id="UP000241848">
    <property type="component" value="Unassembled WGS sequence"/>
</dbReference>